<keyword evidence="3" id="KW-1185">Reference proteome</keyword>
<evidence type="ECO:0000313" key="2">
    <source>
        <dbReference type="EMBL" id="MBB4040173.1"/>
    </source>
</evidence>
<evidence type="ECO:0000256" key="1">
    <source>
        <dbReference type="SAM" id="Phobius"/>
    </source>
</evidence>
<keyword evidence="1" id="KW-0472">Membrane</keyword>
<sequence length="130" mass="13793">MQALSHPLRPRLLPAIVIALTWIIPLLIVTQFFLVGLAIFADGAMWNLHAALGGFIAIPITTMLLIGLVSTSMRCLRMLSMTVFALYLLQIVWLAVGEVTGIGALRAAHAANAALLLLASAALAYRTGSA</sequence>
<accession>A0A7W6N886</accession>
<dbReference type="Pfam" id="PF19728">
    <property type="entry name" value="DUF6220"/>
    <property type="match status" value="1"/>
</dbReference>
<feature type="transmembrane region" description="Helical" evidence="1">
    <location>
        <begin position="76"/>
        <end position="95"/>
    </location>
</feature>
<proteinExistence type="predicted"/>
<dbReference type="EMBL" id="JACIDC010000005">
    <property type="protein sequence ID" value="MBB4040173.1"/>
    <property type="molecule type" value="Genomic_DNA"/>
</dbReference>
<feature type="transmembrane region" description="Helical" evidence="1">
    <location>
        <begin position="107"/>
        <end position="125"/>
    </location>
</feature>
<evidence type="ECO:0000313" key="3">
    <source>
        <dbReference type="Proteomes" id="UP000519439"/>
    </source>
</evidence>
<protein>
    <submittedName>
        <fullName evidence="2">Uncharacterized protein</fullName>
    </submittedName>
</protein>
<dbReference type="RefSeq" id="WP_051435081.1">
    <property type="nucleotide sequence ID" value="NZ_JACIDC010000005.1"/>
</dbReference>
<reference evidence="2 3" key="1">
    <citation type="submission" date="2020-08" db="EMBL/GenBank/DDBJ databases">
        <title>Genomic Encyclopedia of Type Strains, Phase IV (KMG-IV): sequencing the most valuable type-strain genomes for metagenomic binning, comparative biology and taxonomic classification.</title>
        <authorList>
            <person name="Goeker M."/>
        </authorList>
    </citation>
    <scope>NUCLEOTIDE SEQUENCE [LARGE SCALE GENOMIC DNA]</scope>
    <source>
        <strain evidence="2 3">DSM 15743</strain>
    </source>
</reference>
<dbReference type="InterPro" id="IPR046192">
    <property type="entry name" value="DUF6220"/>
</dbReference>
<feature type="transmembrane region" description="Helical" evidence="1">
    <location>
        <begin position="46"/>
        <end position="69"/>
    </location>
</feature>
<organism evidence="2 3">
    <name type="scientific">Microvirga flocculans</name>
    <dbReference type="NCBI Taxonomy" id="217168"/>
    <lineage>
        <taxon>Bacteria</taxon>
        <taxon>Pseudomonadati</taxon>
        <taxon>Pseudomonadota</taxon>
        <taxon>Alphaproteobacteria</taxon>
        <taxon>Hyphomicrobiales</taxon>
        <taxon>Methylobacteriaceae</taxon>
        <taxon>Microvirga</taxon>
    </lineage>
</organism>
<gene>
    <name evidence="2" type="ORF">GGR34_001824</name>
</gene>
<keyword evidence="1" id="KW-1133">Transmembrane helix</keyword>
<comment type="caution">
    <text evidence="2">The sequence shown here is derived from an EMBL/GenBank/DDBJ whole genome shotgun (WGS) entry which is preliminary data.</text>
</comment>
<dbReference type="AlphaFoldDB" id="A0A7W6N886"/>
<dbReference type="Proteomes" id="UP000519439">
    <property type="component" value="Unassembled WGS sequence"/>
</dbReference>
<feature type="transmembrane region" description="Helical" evidence="1">
    <location>
        <begin position="12"/>
        <end position="40"/>
    </location>
</feature>
<name>A0A7W6N886_9HYPH</name>
<keyword evidence="1" id="KW-0812">Transmembrane</keyword>